<comment type="function">
    <text evidence="1">Catalyzes the conversion of D-ribulose 5-phosphate to formate and 3,4-dihydroxy-2-butanone 4-phosphate.</text>
</comment>
<protein>
    <recommendedName>
        <fullName evidence="3">3,4-dihydroxy-2-butanone-4-phosphate synthase</fullName>
        <ecNumber evidence="3">4.1.99.12</ecNumber>
    </recommendedName>
</protein>
<dbReference type="RefSeq" id="WP_200803812.1">
    <property type="nucleotide sequence ID" value="NZ_CALGVN010000013.1"/>
</dbReference>
<dbReference type="InterPro" id="IPR017945">
    <property type="entry name" value="DHBP_synth_RibB-like_a/b_dom"/>
</dbReference>
<dbReference type="EMBL" id="FRAP01000005">
    <property type="protein sequence ID" value="SHK33099.1"/>
    <property type="molecule type" value="Genomic_DNA"/>
</dbReference>
<accession>A0A1M6RKZ4</accession>
<name>A0A1M6RKZ4_PSETH</name>
<keyword evidence="5" id="KW-0479">Metal-binding</keyword>
<keyword evidence="7" id="KW-1185">Reference proteome</keyword>
<keyword evidence="4" id="KW-0686">Riboflavin biosynthesis</keyword>
<dbReference type="Proteomes" id="UP000184363">
    <property type="component" value="Unassembled WGS sequence"/>
</dbReference>
<dbReference type="AlphaFoldDB" id="A0A1M6RKZ4"/>
<evidence type="ECO:0000256" key="2">
    <source>
        <dbReference type="ARBA" id="ARBA00004904"/>
    </source>
</evidence>
<dbReference type="GO" id="GO:0003935">
    <property type="term" value="F:GTP cyclohydrolase II activity"/>
    <property type="evidence" value="ECO:0007669"/>
    <property type="project" value="TreeGrafter"/>
</dbReference>
<organism evidence="6 7">
    <name type="scientific">Pseudonocardia thermophila</name>
    <dbReference type="NCBI Taxonomy" id="1848"/>
    <lineage>
        <taxon>Bacteria</taxon>
        <taxon>Bacillati</taxon>
        <taxon>Actinomycetota</taxon>
        <taxon>Actinomycetes</taxon>
        <taxon>Pseudonocardiales</taxon>
        <taxon>Pseudonocardiaceae</taxon>
        <taxon>Pseudonocardia</taxon>
    </lineage>
</organism>
<dbReference type="PANTHER" id="PTHR21327:SF18">
    <property type="entry name" value="3,4-DIHYDROXY-2-BUTANONE 4-PHOSPHATE SYNTHASE"/>
    <property type="match status" value="1"/>
</dbReference>
<dbReference type="PANTHER" id="PTHR21327">
    <property type="entry name" value="GTP CYCLOHYDROLASE II-RELATED"/>
    <property type="match status" value="1"/>
</dbReference>
<evidence type="ECO:0000313" key="6">
    <source>
        <dbReference type="EMBL" id="SHK33099.1"/>
    </source>
</evidence>
<dbReference type="STRING" id="1848.SAMN05443637_10547"/>
<dbReference type="InterPro" id="IPR000422">
    <property type="entry name" value="DHBP_synthase_RibB"/>
</dbReference>
<dbReference type="GO" id="GO:0046872">
    <property type="term" value="F:metal ion binding"/>
    <property type="evidence" value="ECO:0007669"/>
    <property type="project" value="UniProtKB-KW"/>
</dbReference>
<comment type="pathway">
    <text evidence="2">Cofactor biosynthesis; riboflavin biosynthesis; 2-hydroxy-3-oxobutyl phosphate from D-ribulose 5-phosphate: step 1/1.</text>
</comment>
<sequence>MSAGTGVVARIGAAGATGGADTAPGRVAAAGRALAAGHPVLVDDDVAGSGGTLVVAAERCTATTMAFLVQVSSGLVYVAMTPARLDELRIPPLTARHCDPSPSAVAVSVDLRTGVTTGISAKDRAGTVRALGDPTSRPGDFVRPGHVLPVRARSGGVLEEPGPPEAALDLCAAAGVQPAAALATAVTDDGEVLGRGGLAAFARRHGLVLVRISEIIDWRRRESSVRPGGAVAG</sequence>
<evidence type="ECO:0000256" key="5">
    <source>
        <dbReference type="ARBA" id="ARBA00022723"/>
    </source>
</evidence>
<evidence type="ECO:0000256" key="4">
    <source>
        <dbReference type="ARBA" id="ARBA00022619"/>
    </source>
</evidence>
<evidence type="ECO:0000256" key="1">
    <source>
        <dbReference type="ARBA" id="ARBA00002284"/>
    </source>
</evidence>
<dbReference type="GO" id="GO:0005829">
    <property type="term" value="C:cytosol"/>
    <property type="evidence" value="ECO:0007669"/>
    <property type="project" value="TreeGrafter"/>
</dbReference>
<dbReference type="GO" id="GO:0009231">
    <property type="term" value="P:riboflavin biosynthetic process"/>
    <property type="evidence" value="ECO:0007669"/>
    <property type="project" value="UniProtKB-UniPathway"/>
</dbReference>
<dbReference type="GO" id="GO:0008686">
    <property type="term" value="F:3,4-dihydroxy-2-butanone-4-phosphate synthase activity"/>
    <property type="evidence" value="ECO:0007669"/>
    <property type="project" value="UniProtKB-EC"/>
</dbReference>
<dbReference type="UniPathway" id="UPA00275">
    <property type="reaction ID" value="UER00399"/>
</dbReference>
<dbReference type="EC" id="4.1.99.12" evidence="3"/>
<proteinExistence type="predicted"/>
<reference evidence="6 7" key="1">
    <citation type="submission" date="2016-11" db="EMBL/GenBank/DDBJ databases">
        <authorList>
            <person name="Jaros S."/>
            <person name="Januszkiewicz K."/>
            <person name="Wedrychowicz H."/>
        </authorList>
    </citation>
    <scope>NUCLEOTIDE SEQUENCE [LARGE SCALE GENOMIC DNA]</scope>
    <source>
        <strain evidence="6 7">DSM 43832</strain>
    </source>
</reference>
<dbReference type="Pfam" id="PF00926">
    <property type="entry name" value="DHBP_synthase"/>
    <property type="match status" value="1"/>
</dbReference>
<dbReference type="Gene3D" id="3.90.870.10">
    <property type="entry name" value="DHBP synthase"/>
    <property type="match status" value="1"/>
</dbReference>
<gene>
    <name evidence="6" type="ORF">SAMN05443637_10547</name>
</gene>
<dbReference type="SUPFAM" id="SSF55821">
    <property type="entry name" value="YrdC/RibB"/>
    <property type="match status" value="1"/>
</dbReference>
<evidence type="ECO:0000313" key="7">
    <source>
        <dbReference type="Proteomes" id="UP000184363"/>
    </source>
</evidence>
<evidence type="ECO:0000256" key="3">
    <source>
        <dbReference type="ARBA" id="ARBA00012153"/>
    </source>
</evidence>